<protein>
    <submittedName>
        <fullName evidence="2">Uncharacterized protein</fullName>
    </submittedName>
</protein>
<organism evidence="2 3">
    <name type="scientific">Halobacillus litoralis</name>
    <dbReference type="NCBI Taxonomy" id="45668"/>
    <lineage>
        <taxon>Bacteria</taxon>
        <taxon>Bacillati</taxon>
        <taxon>Bacillota</taxon>
        <taxon>Bacilli</taxon>
        <taxon>Bacillales</taxon>
        <taxon>Bacillaceae</taxon>
        <taxon>Halobacillus</taxon>
    </lineage>
</organism>
<dbReference type="RefSeq" id="WP_128522964.1">
    <property type="nucleotide sequence ID" value="NZ_CANLVY010000003.1"/>
</dbReference>
<evidence type="ECO:0000313" key="2">
    <source>
        <dbReference type="EMBL" id="QAS51208.1"/>
    </source>
</evidence>
<name>A0A410M957_9BACI</name>
<proteinExistence type="predicted"/>
<keyword evidence="1" id="KW-1133">Transmembrane helix</keyword>
<dbReference type="Proteomes" id="UP000287756">
    <property type="component" value="Chromosome"/>
</dbReference>
<keyword evidence="1" id="KW-0472">Membrane</keyword>
<dbReference type="EMBL" id="CP026118">
    <property type="protein sequence ID" value="QAS51208.1"/>
    <property type="molecule type" value="Genomic_DNA"/>
</dbReference>
<evidence type="ECO:0000313" key="3">
    <source>
        <dbReference type="Proteomes" id="UP000287756"/>
    </source>
</evidence>
<reference evidence="2 3" key="1">
    <citation type="submission" date="2018-01" db="EMBL/GenBank/DDBJ databases">
        <title>The whole genome sequencing and assembly of Halobacillus litoralis ERB031 strain.</title>
        <authorList>
            <person name="Lee S.-J."/>
            <person name="Park M.-K."/>
            <person name="Kim J.-Y."/>
            <person name="Lee Y.-J."/>
            <person name="Yi H."/>
            <person name="Bahn Y.-S."/>
            <person name="Kim J.F."/>
            <person name="Lee D.-W."/>
        </authorList>
    </citation>
    <scope>NUCLEOTIDE SEQUENCE [LARGE SCALE GENOMIC DNA]</scope>
    <source>
        <strain evidence="2 3">ERB 031</strain>
    </source>
</reference>
<dbReference type="AlphaFoldDB" id="A0A410M957"/>
<sequence length="135" mass="15576">MNLGEWVDLSFLEDTIRLLDDDLLNVFGLEPVHVQFSLVFLFMMALMWVVKPVIEWMILNHWKSLSSYVASALLALVFLQLIDRYAMSDTTSTLPGYYWSICLLAISSYGLVYVGAKATRKAWMKFSKRNKRKVA</sequence>
<keyword evidence="1" id="KW-0812">Transmembrane</keyword>
<dbReference type="KEGG" id="hli:HLI_02785"/>
<feature type="transmembrane region" description="Helical" evidence="1">
    <location>
        <begin position="32"/>
        <end position="50"/>
    </location>
</feature>
<evidence type="ECO:0000256" key="1">
    <source>
        <dbReference type="SAM" id="Phobius"/>
    </source>
</evidence>
<feature type="transmembrane region" description="Helical" evidence="1">
    <location>
        <begin position="62"/>
        <end position="82"/>
    </location>
</feature>
<accession>A0A410M957</accession>
<feature type="transmembrane region" description="Helical" evidence="1">
    <location>
        <begin position="97"/>
        <end position="116"/>
    </location>
</feature>
<gene>
    <name evidence="2" type="ORF">HLI_02785</name>
</gene>
<dbReference type="OrthoDB" id="2968531at2"/>